<reference evidence="3 4" key="2">
    <citation type="submission" date="2017-01" db="EMBL/GenBank/DDBJ databases">
        <authorList>
            <person name="Mah S.A."/>
            <person name="Swanson W.J."/>
            <person name="Moy G.W."/>
            <person name="Vacquier V.D."/>
        </authorList>
    </citation>
    <scope>NUCLEOTIDE SEQUENCE [LARGE SCALE GENOMIC DNA]</scope>
    <source>
        <strain evidence="3 4">CGMCC 1.8909</strain>
    </source>
</reference>
<reference evidence="2 5" key="1">
    <citation type="submission" date="2017-01" db="EMBL/GenBank/DDBJ databases">
        <title>Complete genome sequence of Haloterrigena daqingensis type strain (JX313T).</title>
        <authorList>
            <person name="Shuang W."/>
        </authorList>
    </citation>
    <scope>NUCLEOTIDE SEQUENCE [LARGE SCALE GENOMIC DNA]</scope>
    <source>
        <strain evidence="2 5">JX313</strain>
    </source>
</reference>
<evidence type="ECO:0000256" key="1">
    <source>
        <dbReference type="SAM" id="MobiDB-lite"/>
    </source>
</evidence>
<feature type="region of interest" description="Disordered" evidence="1">
    <location>
        <begin position="1"/>
        <end position="20"/>
    </location>
</feature>
<evidence type="ECO:0000313" key="2">
    <source>
        <dbReference type="EMBL" id="APX97562.1"/>
    </source>
</evidence>
<sequence length="113" mass="12497">MVAEPENSVDPNELLEGLDRPRETVELGELEIEVQYGVPGAVSEEAKAVAAKLKTESPEIAGVVDETVTVLAHITDDRFTREFWNMYLDVHGKAKLQTAAMKVLSVPYSRGWL</sequence>
<evidence type="ECO:0000313" key="5">
    <source>
        <dbReference type="Proteomes" id="UP000187321"/>
    </source>
</evidence>
<evidence type="ECO:0000313" key="4">
    <source>
        <dbReference type="Proteomes" id="UP000185687"/>
    </source>
</evidence>
<evidence type="ECO:0000313" key="3">
    <source>
        <dbReference type="EMBL" id="SIR95801.1"/>
    </source>
</evidence>
<organism evidence="3 4">
    <name type="scientific">Natronorubrum daqingense</name>
    <dbReference type="NCBI Taxonomy" id="588898"/>
    <lineage>
        <taxon>Archaea</taxon>
        <taxon>Methanobacteriati</taxon>
        <taxon>Methanobacteriota</taxon>
        <taxon>Stenosarchaea group</taxon>
        <taxon>Halobacteria</taxon>
        <taxon>Halobacteriales</taxon>
        <taxon>Natrialbaceae</taxon>
        <taxon>Natronorubrum</taxon>
    </lineage>
</organism>
<dbReference type="EMBL" id="FTNP01000005">
    <property type="protein sequence ID" value="SIR95801.1"/>
    <property type="molecule type" value="Genomic_DNA"/>
</dbReference>
<name>A0A1N7F636_9EURY</name>
<dbReference type="STRING" id="588898.BB347_13615"/>
<gene>
    <name evidence="2" type="ORF">BB347_13615</name>
    <name evidence="3" type="ORF">SAMN05421809_3040</name>
</gene>
<dbReference type="KEGG" id="hda:BB347_13615"/>
<dbReference type="AlphaFoldDB" id="A0A1N7F636"/>
<dbReference type="Proteomes" id="UP000185687">
    <property type="component" value="Unassembled WGS sequence"/>
</dbReference>
<keyword evidence="4" id="KW-1185">Reference proteome</keyword>
<protein>
    <submittedName>
        <fullName evidence="3">Uncharacterized protein</fullName>
    </submittedName>
</protein>
<accession>A0A1N7F636</accession>
<proteinExistence type="predicted"/>
<dbReference type="Proteomes" id="UP000187321">
    <property type="component" value="Chromosome"/>
</dbReference>
<dbReference type="EMBL" id="CP019327">
    <property type="protein sequence ID" value="APX97562.1"/>
    <property type="molecule type" value="Genomic_DNA"/>
</dbReference>